<sequence>MDGRFDKENCDGDSENVYKRLWLREKFMVEEVLVTKKVKIRKEIESKNKEYELLQSIWEVLGNYRGVEGDGE</sequence>
<evidence type="ECO:0000313" key="2">
    <source>
        <dbReference type="Proteomes" id="UP000321947"/>
    </source>
</evidence>
<protein>
    <submittedName>
        <fullName evidence="1">Uncharacterized protein</fullName>
    </submittedName>
</protein>
<proteinExistence type="predicted"/>
<name>A0A5D3CWT0_CUCMM</name>
<gene>
    <name evidence="1" type="ORF">E5676_scaffold1779G00080</name>
</gene>
<dbReference type="AlphaFoldDB" id="A0A5D3CWT0"/>
<comment type="caution">
    <text evidence="1">The sequence shown here is derived from an EMBL/GenBank/DDBJ whole genome shotgun (WGS) entry which is preliminary data.</text>
</comment>
<dbReference type="EMBL" id="SSTD01008804">
    <property type="protein sequence ID" value="TYK14896.1"/>
    <property type="molecule type" value="Genomic_DNA"/>
</dbReference>
<evidence type="ECO:0000313" key="1">
    <source>
        <dbReference type="EMBL" id="TYK14896.1"/>
    </source>
</evidence>
<reference evidence="1 2" key="1">
    <citation type="submission" date="2019-08" db="EMBL/GenBank/DDBJ databases">
        <title>Draft genome sequences of two oriental melons (Cucumis melo L. var makuwa).</title>
        <authorList>
            <person name="Kwon S.-Y."/>
        </authorList>
    </citation>
    <scope>NUCLEOTIDE SEQUENCE [LARGE SCALE GENOMIC DNA]</scope>
    <source>
        <strain evidence="2">cv. Chang Bougi</strain>
        <tissue evidence="1">Leaf</tissue>
    </source>
</reference>
<dbReference type="Proteomes" id="UP000321947">
    <property type="component" value="Unassembled WGS sequence"/>
</dbReference>
<accession>A0A5D3CWT0</accession>
<organism evidence="1 2">
    <name type="scientific">Cucumis melo var. makuwa</name>
    <name type="common">Oriental melon</name>
    <dbReference type="NCBI Taxonomy" id="1194695"/>
    <lineage>
        <taxon>Eukaryota</taxon>
        <taxon>Viridiplantae</taxon>
        <taxon>Streptophyta</taxon>
        <taxon>Embryophyta</taxon>
        <taxon>Tracheophyta</taxon>
        <taxon>Spermatophyta</taxon>
        <taxon>Magnoliopsida</taxon>
        <taxon>eudicotyledons</taxon>
        <taxon>Gunneridae</taxon>
        <taxon>Pentapetalae</taxon>
        <taxon>rosids</taxon>
        <taxon>fabids</taxon>
        <taxon>Cucurbitales</taxon>
        <taxon>Cucurbitaceae</taxon>
        <taxon>Benincaseae</taxon>
        <taxon>Cucumis</taxon>
    </lineage>
</organism>